<dbReference type="RefSeq" id="WP_238895352.1">
    <property type="nucleotide sequence ID" value="NZ_JAKOGG010000003.1"/>
</dbReference>
<name>A0ABT2FHX5_9GAMM</name>
<dbReference type="Proteomes" id="UP001201549">
    <property type="component" value="Unassembled WGS sequence"/>
</dbReference>
<keyword evidence="10" id="KW-1185">Reference proteome</keyword>
<proteinExistence type="predicted"/>
<feature type="domain" description="Fido" evidence="8">
    <location>
        <begin position="63"/>
        <end position="198"/>
    </location>
</feature>
<dbReference type="EC" id="2.7.7.108" evidence="5"/>
<dbReference type="InterPro" id="IPR003812">
    <property type="entry name" value="Fido"/>
</dbReference>
<evidence type="ECO:0000256" key="5">
    <source>
        <dbReference type="ARBA" id="ARBA00034531"/>
    </source>
</evidence>
<sequence>MQRHDVAQDKYGVAQDKYCYPNSGVLINLLHIHRADELAAAEAAFSAERYRTYNAPILTIEDFTFHHLCELHYYLFHDVYAWAGKIRDVDIAKGTTRFCHCDRIAPEADKLFAQIPSLALLSYSSTLIEAIADLYCEINLLHPFREGNGRAQRFFFEEMLFCLGFEVHWPHITKAQWVDANIAGVHLDLGPLIEIFEQSVTPLVD</sequence>
<comment type="catalytic activity">
    <reaction evidence="7">
        <text>L-tyrosyl-[protein] + ATP = O-(5'-adenylyl)-L-tyrosyl-[protein] + diphosphate</text>
        <dbReference type="Rhea" id="RHEA:54288"/>
        <dbReference type="Rhea" id="RHEA-COMP:10136"/>
        <dbReference type="Rhea" id="RHEA-COMP:13846"/>
        <dbReference type="ChEBI" id="CHEBI:30616"/>
        <dbReference type="ChEBI" id="CHEBI:33019"/>
        <dbReference type="ChEBI" id="CHEBI:46858"/>
        <dbReference type="ChEBI" id="CHEBI:83624"/>
        <dbReference type="EC" id="2.7.7.108"/>
    </reaction>
</comment>
<dbReference type="PROSITE" id="PS51459">
    <property type="entry name" value="FIDO"/>
    <property type="match status" value="1"/>
</dbReference>
<keyword evidence="3" id="KW-0547">Nucleotide-binding</keyword>
<dbReference type="SUPFAM" id="SSF140931">
    <property type="entry name" value="Fic-like"/>
    <property type="match status" value="1"/>
</dbReference>
<evidence type="ECO:0000256" key="2">
    <source>
        <dbReference type="ARBA" id="ARBA00022695"/>
    </source>
</evidence>
<evidence type="ECO:0000259" key="8">
    <source>
        <dbReference type="PROSITE" id="PS51459"/>
    </source>
</evidence>
<organism evidence="9 10">
    <name type="scientific">Shewanella electrica</name>
    <dbReference type="NCBI Taxonomy" id="515560"/>
    <lineage>
        <taxon>Bacteria</taxon>
        <taxon>Pseudomonadati</taxon>
        <taxon>Pseudomonadota</taxon>
        <taxon>Gammaproteobacteria</taxon>
        <taxon>Alteromonadales</taxon>
        <taxon>Shewanellaceae</taxon>
        <taxon>Shewanella</taxon>
    </lineage>
</organism>
<dbReference type="PANTHER" id="PTHR39560">
    <property type="entry name" value="PROTEIN ADENYLYLTRANSFERASE FIC-RELATED"/>
    <property type="match status" value="1"/>
</dbReference>
<accession>A0ABT2FHX5</accession>
<dbReference type="PANTHER" id="PTHR39560:SF1">
    <property type="entry name" value="PROTEIN ADENYLYLTRANSFERASE FIC-RELATED"/>
    <property type="match status" value="1"/>
</dbReference>
<keyword evidence="2" id="KW-0548">Nucleotidyltransferase</keyword>
<evidence type="ECO:0000256" key="6">
    <source>
        <dbReference type="ARBA" id="ARBA00047939"/>
    </source>
</evidence>
<reference evidence="10" key="1">
    <citation type="submission" date="2023-07" db="EMBL/GenBank/DDBJ databases">
        <title>Shewanella mangrovi sp. nov., an acetaldehyde- degrading bacterium isolated from mangrove sediment.</title>
        <authorList>
            <person name="Liu Y."/>
        </authorList>
    </citation>
    <scope>NUCLEOTIDE SEQUENCE [LARGE SCALE GENOMIC DNA]</scope>
    <source>
        <strain evidence="10">C32</strain>
    </source>
</reference>
<keyword evidence="4" id="KW-0067">ATP-binding</keyword>
<dbReference type="EMBL" id="JAKOGG010000003">
    <property type="protein sequence ID" value="MCS4555942.1"/>
    <property type="molecule type" value="Genomic_DNA"/>
</dbReference>
<evidence type="ECO:0000256" key="1">
    <source>
        <dbReference type="ARBA" id="ARBA00022679"/>
    </source>
</evidence>
<comment type="catalytic activity">
    <reaction evidence="6">
        <text>L-threonyl-[protein] + ATP = 3-O-(5'-adenylyl)-L-threonyl-[protein] + diphosphate</text>
        <dbReference type="Rhea" id="RHEA:54292"/>
        <dbReference type="Rhea" id="RHEA-COMP:11060"/>
        <dbReference type="Rhea" id="RHEA-COMP:13847"/>
        <dbReference type="ChEBI" id="CHEBI:30013"/>
        <dbReference type="ChEBI" id="CHEBI:30616"/>
        <dbReference type="ChEBI" id="CHEBI:33019"/>
        <dbReference type="ChEBI" id="CHEBI:138113"/>
        <dbReference type="EC" id="2.7.7.108"/>
    </reaction>
</comment>
<comment type="caution">
    <text evidence="9">The sequence shown here is derived from an EMBL/GenBank/DDBJ whole genome shotgun (WGS) entry which is preliminary data.</text>
</comment>
<protein>
    <recommendedName>
        <fullName evidence="5">protein adenylyltransferase</fullName>
        <ecNumber evidence="5">2.7.7.108</ecNumber>
    </recommendedName>
</protein>
<dbReference type="Pfam" id="PF02661">
    <property type="entry name" value="Fic"/>
    <property type="match status" value="1"/>
</dbReference>
<evidence type="ECO:0000256" key="4">
    <source>
        <dbReference type="ARBA" id="ARBA00022840"/>
    </source>
</evidence>
<dbReference type="InterPro" id="IPR036597">
    <property type="entry name" value="Fido-like_dom_sf"/>
</dbReference>
<dbReference type="Gene3D" id="1.10.3290.10">
    <property type="entry name" value="Fido-like domain"/>
    <property type="match status" value="1"/>
</dbReference>
<evidence type="ECO:0000256" key="3">
    <source>
        <dbReference type="ARBA" id="ARBA00022741"/>
    </source>
</evidence>
<evidence type="ECO:0000256" key="7">
    <source>
        <dbReference type="ARBA" id="ARBA00048696"/>
    </source>
</evidence>
<keyword evidence="1" id="KW-0808">Transferase</keyword>
<evidence type="ECO:0000313" key="10">
    <source>
        <dbReference type="Proteomes" id="UP001201549"/>
    </source>
</evidence>
<gene>
    <name evidence="9" type="ORF">L9G74_05775</name>
</gene>
<evidence type="ECO:0000313" key="9">
    <source>
        <dbReference type="EMBL" id="MCS4555942.1"/>
    </source>
</evidence>